<evidence type="ECO:0000313" key="1">
    <source>
        <dbReference type="EMBL" id="MBN9413696.1"/>
    </source>
</evidence>
<organism evidence="1 2">
    <name type="scientific">Candidatus Paracaedimonas acanthamoebae</name>
    <dbReference type="NCBI Taxonomy" id="244581"/>
    <lineage>
        <taxon>Bacteria</taxon>
        <taxon>Pseudomonadati</taxon>
        <taxon>Pseudomonadota</taxon>
        <taxon>Alphaproteobacteria</taxon>
        <taxon>Holosporales</taxon>
        <taxon>Caedimonadaceae</taxon>
        <taxon>Candidatus Paracaedimonas</taxon>
    </lineage>
</organism>
<sequence length="78" mass="9021">MLLSREVPYALSETVGKHWFLMITACIDGRKHNHFSVFLFPGRIVKQAPFMVSGVKLEGENRGKKRKRALYRFNAIRA</sequence>
<protein>
    <submittedName>
        <fullName evidence="1">Uncharacterized protein</fullName>
    </submittedName>
</protein>
<dbReference type="EMBL" id="JAFKGL010000034">
    <property type="protein sequence ID" value="MBN9413696.1"/>
    <property type="molecule type" value="Genomic_DNA"/>
</dbReference>
<gene>
    <name evidence="1" type="ORF">J0H12_07255</name>
</gene>
<dbReference type="AlphaFoldDB" id="A0A8J7TTT0"/>
<name>A0A8J7TTT0_9PROT</name>
<comment type="caution">
    <text evidence="1">The sequence shown here is derived from an EMBL/GenBank/DDBJ whole genome shotgun (WGS) entry which is preliminary data.</text>
</comment>
<evidence type="ECO:0000313" key="2">
    <source>
        <dbReference type="Proteomes" id="UP000664414"/>
    </source>
</evidence>
<dbReference type="Proteomes" id="UP000664414">
    <property type="component" value="Unassembled WGS sequence"/>
</dbReference>
<reference evidence="1" key="1">
    <citation type="submission" date="2021-02" db="EMBL/GenBank/DDBJ databases">
        <title>Thiocyanate and organic carbon inputs drive convergent selection for specific autotrophic Afipia and Thiobacillus strains within complex microbiomes.</title>
        <authorList>
            <person name="Huddy R.J."/>
            <person name="Sachdeva R."/>
            <person name="Kadzinga F."/>
            <person name="Kantor R.S."/>
            <person name="Harrison S.T.L."/>
            <person name="Banfield J.F."/>
        </authorList>
    </citation>
    <scope>NUCLEOTIDE SEQUENCE</scope>
    <source>
        <strain evidence="1">SCN18_10_11_15_R4_P_38_20</strain>
    </source>
</reference>
<accession>A0A8J7TTT0</accession>
<proteinExistence type="predicted"/>